<dbReference type="GO" id="GO:0045893">
    <property type="term" value="P:positive regulation of DNA-templated transcription"/>
    <property type="evidence" value="ECO:0007669"/>
    <property type="project" value="TreeGrafter"/>
</dbReference>
<gene>
    <name evidence="10" type="ORF">GGI25_003572</name>
</gene>
<dbReference type="Pfam" id="PF07575">
    <property type="entry name" value="Nucleopor_Nup85"/>
    <property type="match status" value="1"/>
</dbReference>
<keyword evidence="3 9" id="KW-0813">Transport</keyword>
<name>A0A9W8KY72_9FUNG</name>
<evidence type="ECO:0000256" key="3">
    <source>
        <dbReference type="ARBA" id="ARBA00022448"/>
    </source>
</evidence>
<keyword evidence="6 9" id="KW-0811">Translocation</keyword>
<dbReference type="GO" id="GO:0006406">
    <property type="term" value="P:mRNA export from nucleus"/>
    <property type="evidence" value="ECO:0007669"/>
    <property type="project" value="TreeGrafter"/>
</dbReference>
<proteinExistence type="inferred from homology"/>
<sequence>MSRKKVDRFVIMREKEAATHLSPGLFPAGTQNEWTAQNRTLTFTAHPLNNGCALAVAGKEPRERISKEKRVFEQDEKVYICRMESVPDERLPFIYDSHAVFMSLQNIMKAAALDFEDTGTERFSVSINNILQMSTLYREAMLRQVRVLQEAERQTEFISMEIDVFQSMHAVWHLLEIIYLTTNTHGLNSSIVPHFMGWLNFNFPAPLAEEGQKIVDSSSTADALAANADLWPYLKKLALRGHVSILANMLERLAPSKLLSAAAARWARDIARVSRDMPLGSDEETAGSFNARWRQWNAELQNVATAIRNLISEDEGSTSNDAALESLYNIVDVMRGDVDAISIQGQIWQDIMGAVLLYNEPTAQVDRLPALVGVVVEQFQTSEFSVLDNALVALLNHDLPEFLVYCNQIESWLSAHLADIMDHISILGICRRVFAVDPREYYLLALGETYLSHENLWRVGLDYLGMTNTSAGVLVMEECVMRVPIESDRKAEQVLRMCDKYRLKRAKDRIHRQLGRQKWQRGRFGAAIRHFAYVNDQGSIGQICDQLWNEYLESGKLKYGPVIDGVVASGLRHERLQFLTRYRDFHVCYNAGDFVESGKILLSILLSEIAPPYAIPDLLVDTIPLLEGDTLVFSSEDTFELLRCAESLLRNPVLLSSADTASENIDKSELSIFNVACARNLARSFVAM</sequence>
<dbReference type="GO" id="GO:0017056">
    <property type="term" value="F:structural constituent of nuclear pore"/>
    <property type="evidence" value="ECO:0007669"/>
    <property type="project" value="TreeGrafter"/>
</dbReference>
<dbReference type="PANTHER" id="PTHR13373:SF21">
    <property type="entry name" value="NUCLEAR PORE COMPLEX PROTEIN NUP85"/>
    <property type="match status" value="1"/>
</dbReference>
<reference evidence="10" key="1">
    <citation type="submission" date="2022-07" db="EMBL/GenBank/DDBJ databases">
        <title>Phylogenomic reconstructions and comparative analyses of Kickxellomycotina fungi.</title>
        <authorList>
            <person name="Reynolds N.K."/>
            <person name="Stajich J.E."/>
            <person name="Barry K."/>
            <person name="Grigoriev I.V."/>
            <person name="Crous P."/>
            <person name="Smith M.E."/>
        </authorList>
    </citation>
    <scope>NUCLEOTIDE SEQUENCE</scope>
    <source>
        <strain evidence="10">NRRL 3115</strain>
    </source>
</reference>
<comment type="similarity">
    <text evidence="2 9">Belongs to the nucleoporin Nup85 family.</text>
</comment>
<comment type="function">
    <text evidence="9">Functions as a component of the nuclear pore complex (NPC).</text>
</comment>
<dbReference type="GO" id="GO:0031965">
    <property type="term" value="C:nuclear membrane"/>
    <property type="evidence" value="ECO:0007669"/>
    <property type="project" value="UniProtKB-UniRule"/>
</dbReference>
<dbReference type="AlphaFoldDB" id="A0A9W8KY72"/>
<accession>A0A9W8KY72</accession>
<keyword evidence="8 9" id="KW-0539">Nucleus</keyword>
<evidence type="ECO:0000256" key="9">
    <source>
        <dbReference type="RuleBase" id="RU365073"/>
    </source>
</evidence>
<keyword evidence="5 9" id="KW-0653">Protein transport</keyword>
<evidence type="ECO:0000256" key="8">
    <source>
        <dbReference type="ARBA" id="ARBA00023242"/>
    </source>
</evidence>
<organism evidence="10 11">
    <name type="scientific">Coemansia spiralis</name>
    <dbReference type="NCBI Taxonomy" id="417178"/>
    <lineage>
        <taxon>Eukaryota</taxon>
        <taxon>Fungi</taxon>
        <taxon>Fungi incertae sedis</taxon>
        <taxon>Zoopagomycota</taxon>
        <taxon>Kickxellomycotina</taxon>
        <taxon>Kickxellomycetes</taxon>
        <taxon>Kickxellales</taxon>
        <taxon>Kickxellaceae</taxon>
        <taxon>Coemansia</taxon>
    </lineage>
</organism>
<comment type="caution">
    <text evidence="10">The sequence shown here is derived from an EMBL/GenBank/DDBJ whole genome shotgun (WGS) entry which is preliminary data.</text>
</comment>
<dbReference type="EMBL" id="JANBTW010000040">
    <property type="protein sequence ID" value="KAJ2676422.1"/>
    <property type="molecule type" value="Genomic_DNA"/>
</dbReference>
<evidence type="ECO:0000313" key="10">
    <source>
        <dbReference type="EMBL" id="KAJ2676422.1"/>
    </source>
</evidence>
<keyword evidence="7 9" id="KW-0906">Nuclear pore complex</keyword>
<evidence type="ECO:0000256" key="1">
    <source>
        <dbReference type="ARBA" id="ARBA00004567"/>
    </source>
</evidence>
<dbReference type="Proteomes" id="UP001151518">
    <property type="component" value="Unassembled WGS sequence"/>
</dbReference>
<protein>
    <recommendedName>
        <fullName evidence="9">Nuclear pore complex protein Nup85</fullName>
    </recommendedName>
</protein>
<dbReference type="InterPro" id="IPR011502">
    <property type="entry name" value="Nucleoporin_Nup85"/>
</dbReference>
<evidence type="ECO:0000256" key="2">
    <source>
        <dbReference type="ARBA" id="ARBA00005573"/>
    </source>
</evidence>
<evidence type="ECO:0000313" key="11">
    <source>
        <dbReference type="Proteomes" id="UP001151518"/>
    </source>
</evidence>
<evidence type="ECO:0000256" key="4">
    <source>
        <dbReference type="ARBA" id="ARBA00022816"/>
    </source>
</evidence>
<evidence type="ECO:0000256" key="6">
    <source>
        <dbReference type="ARBA" id="ARBA00023010"/>
    </source>
</evidence>
<dbReference type="GO" id="GO:0006606">
    <property type="term" value="P:protein import into nucleus"/>
    <property type="evidence" value="ECO:0007669"/>
    <property type="project" value="TreeGrafter"/>
</dbReference>
<evidence type="ECO:0000256" key="7">
    <source>
        <dbReference type="ARBA" id="ARBA00023132"/>
    </source>
</evidence>
<dbReference type="PANTHER" id="PTHR13373">
    <property type="entry name" value="FROUNT PROTEIN-RELATED"/>
    <property type="match status" value="1"/>
</dbReference>
<evidence type="ECO:0000256" key="5">
    <source>
        <dbReference type="ARBA" id="ARBA00022927"/>
    </source>
</evidence>
<dbReference type="GO" id="GO:0031080">
    <property type="term" value="C:nuclear pore outer ring"/>
    <property type="evidence" value="ECO:0007669"/>
    <property type="project" value="TreeGrafter"/>
</dbReference>
<keyword evidence="4 9" id="KW-0509">mRNA transport</keyword>
<comment type="subunit">
    <text evidence="9">Component of the nuclear pore complex (NPC).</text>
</comment>
<keyword evidence="9" id="KW-0472">Membrane</keyword>
<comment type="subcellular location">
    <subcellularLocation>
        <location evidence="1 9">Nucleus</location>
        <location evidence="1 9">Nuclear pore complex</location>
    </subcellularLocation>
</comment>
<dbReference type="OrthoDB" id="17644at2759"/>